<name>A0A4Z0NJR2_9HYPH</name>
<dbReference type="Proteomes" id="UP000297535">
    <property type="component" value="Unassembled WGS sequence"/>
</dbReference>
<evidence type="ECO:0008006" key="4">
    <source>
        <dbReference type="Google" id="ProtNLM"/>
    </source>
</evidence>
<dbReference type="EMBL" id="SRLB01000022">
    <property type="protein sequence ID" value="TGD96084.1"/>
    <property type="molecule type" value="Genomic_DNA"/>
</dbReference>
<protein>
    <recommendedName>
        <fullName evidence="4">Sulfur globule protein</fullName>
    </recommendedName>
</protein>
<organism evidence="2 3">
    <name type="scientific">Methylobacterium nonmethylotrophicum</name>
    <dbReference type="NCBI Taxonomy" id="1141884"/>
    <lineage>
        <taxon>Bacteria</taxon>
        <taxon>Pseudomonadati</taxon>
        <taxon>Pseudomonadota</taxon>
        <taxon>Alphaproteobacteria</taxon>
        <taxon>Hyphomicrobiales</taxon>
        <taxon>Methylobacteriaceae</taxon>
        <taxon>Methylobacterium</taxon>
    </lineage>
</organism>
<proteinExistence type="predicted"/>
<evidence type="ECO:0000256" key="1">
    <source>
        <dbReference type="SAM" id="SignalP"/>
    </source>
</evidence>
<feature type="chain" id="PRO_5021412502" description="Sulfur globule protein" evidence="1">
    <location>
        <begin position="29"/>
        <end position="83"/>
    </location>
</feature>
<gene>
    <name evidence="2" type="ORF">EU555_25360</name>
</gene>
<reference evidence="2 3" key="1">
    <citation type="submission" date="2019-04" db="EMBL/GenBank/DDBJ databases">
        <authorList>
            <person name="Feng G."/>
            <person name="Zhu H."/>
        </authorList>
    </citation>
    <scope>NUCLEOTIDE SEQUENCE [LARGE SCALE GENOMIC DNA]</scope>
    <source>
        <strain evidence="2 3">6HR-1</strain>
    </source>
</reference>
<dbReference type="AlphaFoldDB" id="A0A4Z0NJR2"/>
<comment type="caution">
    <text evidence="2">The sequence shown here is derived from an EMBL/GenBank/DDBJ whole genome shotgun (WGS) entry which is preliminary data.</text>
</comment>
<sequence>MTRIHVTAGMAATVGGLAALLLAVPAEAQWGGYGGRGQHGGRHCPMGDCGYHRPRPPGGGGKICYNFAGRPYVYKGRGRCPIS</sequence>
<keyword evidence="3" id="KW-1185">Reference proteome</keyword>
<dbReference type="RefSeq" id="WP_135418026.1">
    <property type="nucleotide sequence ID" value="NZ_SRLB01000022.1"/>
</dbReference>
<evidence type="ECO:0000313" key="3">
    <source>
        <dbReference type="Proteomes" id="UP000297535"/>
    </source>
</evidence>
<accession>A0A4Z0NJR2</accession>
<evidence type="ECO:0000313" key="2">
    <source>
        <dbReference type="EMBL" id="TGD96084.1"/>
    </source>
</evidence>
<keyword evidence="1" id="KW-0732">Signal</keyword>
<feature type="signal peptide" evidence="1">
    <location>
        <begin position="1"/>
        <end position="28"/>
    </location>
</feature>